<dbReference type="Pfam" id="PF05648">
    <property type="entry name" value="PEX11"/>
    <property type="match status" value="1"/>
</dbReference>
<protein>
    <submittedName>
        <fullName evidence="6">Uncharacterized protein</fullName>
    </submittedName>
</protein>
<keyword evidence="3" id="KW-0576">Peroxisome</keyword>
<evidence type="ECO:0000256" key="4">
    <source>
        <dbReference type="ARBA" id="ARBA00046271"/>
    </source>
</evidence>
<keyword evidence="1" id="KW-0962">Peroxisome biogenesis</keyword>
<evidence type="ECO:0000256" key="1">
    <source>
        <dbReference type="ARBA" id="ARBA00022593"/>
    </source>
</evidence>
<evidence type="ECO:0000256" key="3">
    <source>
        <dbReference type="ARBA" id="ARBA00023140"/>
    </source>
</evidence>
<organism evidence="6 7">
    <name type="scientific">Scytalidium lignicola</name>
    <name type="common">Hyphomycete</name>
    <dbReference type="NCBI Taxonomy" id="5539"/>
    <lineage>
        <taxon>Eukaryota</taxon>
        <taxon>Fungi</taxon>
        <taxon>Dikarya</taxon>
        <taxon>Ascomycota</taxon>
        <taxon>Pezizomycotina</taxon>
        <taxon>Leotiomycetes</taxon>
        <taxon>Leotiomycetes incertae sedis</taxon>
        <taxon>Scytalidium</taxon>
    </lineage>
</organism>
<gene>
    <name evidence="6" type="ORF">B7463_g9072</name>
</gene>
<keyword evidence="7" id="KW-1185">Reference proteome</keyword>
<feature type="non-terminal residue" evidence="6">
    <location>
        <position position="1"/>
    </location>
</feature>
<reference evidence="6 7" key="1">
    <citation type="submission" date="2018-05" db="EMBL/GenBank/DDBJ databases">
        <title>Draft genome sequence of Scytalidium lignicola DSM 105466, a ubiquitous saprotrophic fungus.</title>
        <authorList>
            <person name="Buettner E."/>
            <person name="Gebauer A.M."/>
            <person name="Hofrichter M."/>
            <person name="Liers C."/>
            <person name="Kellner H."/>
        </authorList>
    </citation>
    <scope>NUCLEOTIDE SEQUENCE [LARGE SCALE GENOMIC DNA]</scope>
    <source>
        <strain evidence="6 7">DSM 105466</strain>
    </source>
</reference>
<comment type="caution">
    <text evidence="6">The sequence shown here is derived from an EMBL/GenBank/DDBJ whole genome shotgun (WGS) entry which is preliminary data.</text>
</comment>
<dbReference type="OrthoDB" id="10005898at2759"/>
<evidence type="ECO:0000256" key="2">
    <source>
        <dbReference type="ARBA" id="ARBA00023136"/>
    </source>
</evidence>
<comment type="subcellular location">
    <subcellularLocation>
        <location evidence="4">Peroxisome membrane</location>
    </subcellularLocation>
</comment>
<evidence type="ECO:0000313" key="6">
    <source>
        <dbReference type="EMBL" id="RFU27257.1"/>
    </source>
</evidence>
<accession>A0A3E2H1T4</accession>
<dbReference type="EMBL" id="NCSJ02000214">
    <property type="protein sequence ID" value="RFU27257.1"/>
    <property type="molecule type" value="Genomic_DNA"/>
</dbReference>
<dbReference type="GO" id="GO:0005778">
    <property type="term" value="C:peroxisomal membrane"/>
    <property type="evidence" value="ECO:0007669"/>
    <property type="project" value="UniProtKB-SubCell"/>
</dbReference>
<feature type="non-terminal residue" evidence="6">
    <location>
        <position position="315"/>
    </location>
</feature>
<name>A0A3E2H1T4_SCYLI</name>
<sequence>MSETQDLPTPDITPEESIAPPTPPSLPQTIPSVRTLRSWLPLYLKKSDRAIEKLSRILETSSGTDTVLLTVCYTSLLSSTLLKSLSIRQLQRAVRQIIEKAISLPPNTTVVIDTSSIPPSRLLIASERLKAFSEVISDFRIFVRLWGLIGVWKWGKGVWNNPPKDGLVRSIAYAQVLSILIYQYLENGAYLATKGVLKWSKEKENNVWIWSSRFWMAFVGLDLIRLIREYTLKRKRSVAEETSTDGEKKKISTEQEETEWVATWRRELIVNLAWAPLTLHWSLETGLVSDFWVGLFGSVAGVVGLKRLWEITSDA</sequence>
<feature type="region of interest" description="Disordered" evidence="5">
    <location>
        <begin position="1"/>
        <end position="27"/>
    </location>
</feature>
<dbReference type="OMA" id="RNLAWAP"/>
<keyword evidence="2" id="KW-0472">Membrane</keyword>
<dbReference type="STRING" id="5539.A0A3E2H1T4"/>
<dbReference type="GO" id="GO:0016559">
    <property type="term" value="P:peroxisome fission"/>
    <property type="evidence" value="ECO:0007669"/>
    <property type="project" value="InterPro"/>
</dbReference>
<dbReference type="InterPro" id="IPR008733">
    <property type="entry name" value="PEX11"/>
</dbReference>
<evidence type="ECO:0000313" key="7">
    <source>
        <dbReference type="Proteomes" id="UP000258309"/>
    </source>
</evidence>
<dbReference type="PANTHER" id="PTHR12652">
    <property type="entry name" value="PEROXISOMAL BIOGENESIS FACTOR 11"/>
    <property type="match status" value="1"/>
</dbReference>
<dbReference type="AlphaFoldDB" id="A0A3E2H1T4"/>
<dbReference type="PANTHER" id="PTHR12652:SF25">
    <property type="entry name" value="MICROBODY (PEROXISOME) PROLIFERATION PROTEIN PEROXIN 11C (EUROFUNG)"/>
    <property type="match status" value="1"/>
</dbReference>
<proteinExistence type="predicted"/>
<dbReference type="Proteomes" id="UP000258309">
    <property type="component" value="Unassembled WGS sequence"/>
</dbReference>
<evidence type="ECO:0000256" key="5">
    <source>
        <dbReference type="SAM" id="MobiDB-lite"/>
    </source>
</evidence>